<dbReference type="InterPro" id="IPR036890">
    <property type="entry name" value="HATPase_C_sf"/>
</dbReference>
<evidence type="ECO:0000256" key="5">
    <source>
        <dbReference type="ARBA" id="ARBA00022679"/>
    </source>
</evidence>
<dbReference type="Proteomes" id="UP000807825">
    <property type="component" value="Unassembled WGS sequence"/>
</dbReference>
<organism evidence="10 11">
    <name type="scientific">Desulfomonile tiedjei</name>
    <dbReference type="NCBI Taxonomy" id="2358"/>
    <lineage>
        <taxon>Bacteria</taxon>
        <taxon>Pseudomonadati</taxon>
        <taxon>Thermodesulfobacteriota</taxon>
        <taxon>Desulfomonilia</taxon>
        <taxon>Desulfomonilales</taxon>
        <taxon>Desulfomonilaceae</taxon>
        <taxon>Desulfomonile</taxon>
    </lineage>
</organism>
<dbReference type="PRINTS" id="PR00344">
    <property type="entry name" value="BCTRLSENSOR"/>
</dbReference>
<dbReference type="CDD" id="cd06225">
    <property type="entry name" value="HAMP"/>
    <property type="match status" value="1"/>
</dbReference>
<evidence type="ECO:0000313" key="11">
    <source>
        <dbReference type="Proteomes" id="UP000807825"/>
    </source>
</evidence>
<proteinExistence type="predicted"/>
<dbReference type="InterPro" id="IPR052162">
    <property type="entry name" value="Sensor_kinase/Photoreceptor"/>
</dbReference>
<dbReference type="AlphaFoldDB" id="A0A9D6VBZ7"/>
<protein>
    <recommendedName>
        <fullName evidence="3">histidine kinase</fullName>
        <ecNumber evidence="3">2.7.13.3</ecNumber>
    </recommendedName>
</protein>
<gene>
    <name evidence="10" type="ORF">HY912_24260</name>
</gene>
<dbReference type="Pfam" id="PF00672">
    <property type="entry name" value="HAMP"/>
    <property type="match status" value="1"/>
</dbReference>
<keyword evidence="7" id="KW-0812">Transmembrane</keyword>
<dbReference type="Gene3D" id="6.10.340.10">
    <property type="match status" value="1"/>
</dbReference>
<keyword evidence="6" id="KW-0418">Kinase</keyword>
<dbReference type="PANTHER" id="PTHR43304:SF1">
    <property type="entry name" value="PAC DOMAIN-CONTAINING PROTEIN"/>
    <property type="match status" value="1"/>
</dbReference>
<dbReference type="SUPFAM" id="SSF47384">
    <property type="entry name" value="Homodimeric domain of signal transducing histidine kinase"/>
    <property type="match status" value="1"/>
</dbReference>
<dbReference type="Gene3D" id="3.30.450.40">
    <property type="match status" value="1"/>
</dbReference>
<dbReference type="SUPFAM" id="SSF55785">
    <property type="entry name" value="PYP-like sensor domain (PAS domain)"/>
    <property type="match status" value="1"/>
</dbReference>
<dbReference type="InterPro" id="IPR004358">
    <property type="entry name" value="Sig_transdc_His_kin-like_C"/>
</dbReference>
<dbReference type="CDD" id="cd16921">
    <property type="entry name" value="HATPase_FilI-like"/>
    <property type="match status" value="1"/>
</dbReference>
<evidence type="ECO:0000259" key="9">
    <source>
        <dbReference type="PROSITE" id="PS50885"/>
    </source>
</evidence>
<feature type="transmembrane region" description="Helical" evidence="7">
    <location>
        <begin position="12"/>
        <end position="29"/>
    </location>
</feature>
<dbReference type="SUPFAM" id="SSF55874">
    <property type="entry name" value="ATPase domain of HSP90 chaperone/DNA topoisomerase II/histidine kinase"/>
    <property type="match status" value="1"/>
</dbReference>
<feature type="domain" description="HAMP" evidence="9">
    <location>
        <begin position="192"/>
        <end position="244"/>
    </location>
</feature>
<keyword evidence="4" id="KW-0597">Phosphoprotein</keyword>
<dbReference type="InterPro" id="IPR036097">
    <property type="entry name" value="HisK_dim/P_sf"/>
</dbReference>
<dbReference type="SMART" id="SM00388">
    <property type="entry name" value="HisKA"/>
    <property type="match status" value="1"/>
</dbReference>
<name>A0A9D6VBZ7_9BACT</name>
<comment type="subcellular location">
    <subcellularLocation>
        <location evidence="2">Membrane</location>
    </subcellularLocation>
</comment>
<comment type="caution">
    <text evidence="10">The sequence shown here is derived from an EMBL/GenBank/DDBJ whole genome shotgun (WGS) entry which is preliminary data.</text>
</comment>
<evidence type="ECO:0000259" key="8">
    <source>
        <dbReference type="PROSITE" id="PS50109"/>
    </source>
</evidence>
<dbReference type="GO" id="GO:0000155">
    <property type="term" value="F:phosphorelay sensor kinase activity"/>
    <property type="evidence" value="ECO:0007669"/>
    <property type="project" value="InterPro"/>
</dbReference>
<feature type="domain" description="Histidine kinase" evidence="8">
    <location>
        <begin position="630"/>
        <end position="843"/>
    </location>
</feature>
<dbReference type="Pfam" id="PF13185">
    <property type="entry name" value="GAF_2"/>
    <property type="match status" value="1"/>
</dbReference>
<dbReference type="InterPro" id="IPR035965">
    <property type="entry name" value="PAS-like_dom_sf"/>
</dbReference>
<dbReference type="SUPFAM" id="SSF55781">
    <property type="entry name" value="GAF domain-like"/>
    <property type="match status" value="1"/>
</dbReference>
<dbReference type="InterPro" id="IPR003660">
    <property type="entry name" value="HAMP_dom"/>
</dbReference>
<dbReference type="EC" id="2.7.13.3" evidence="3"/>
<keyword evidence="7" id="KW-0472">Membrane</keyword>
<dbReference type="Gene3D" id="3.30.565.10">
    <property type="entry name" value="Histidine kinase-like ATPase, C-terminal domain"/>
    <property type="match status" value="1"/>
</dbReference>
<dbReference type="InterPro" id="IPR003018">
    <property type="entry name" value="GAF"/>
</dbReference>
<evidence type="ECO:0000256" key="2">
    <source>
        <dbReference type="ARBA" id="ARBA00004370"/>
    </source>
</evidence>
<reference evidence="10" key="1">
    <citation type="submission" date="2020-07" db="EMBL/GenBank/DDBJ databases">
        <title>Huge and variable diversity of episymbiotic CPR bacteria and DPANN archaea in groundwater ecosystems.</title>
        <authorList>
            <person name="He C.Y."/>
            <person name="Keren R."/>
            <person name="Whittaker M."/>
            <person name="Farag I.F."/>
            <person name="Doudna J."/>
            <person name="Cate J.H.D."/>
            <person name="Banfield J.F."/>
        </authorList>
    </citation>
    <scope>NUCLEOTIDE SEQUENCE</scope>
    <source>
        <strain evidence="10">NC_groundwater_1664_Pr3_B-0.1um_52_9</strain>
    </source>
</reference>
<keyword evidence="5" id="KW-0808">Transferase</keyword>
<dbReference type="GO" id="GO:0016020">
    <property type="term" value="C:membrane"/>
    <property type="evidence" value="ECO:0007669"/>
    <property type="project" value="UniProtKB-SubCell"/>
</dbReference>
<dbReference type="SUPFAM" id="SSF158472">
    <property type="entry name" value="HAMP domain-like"/>
    <property type="match status" value="1"/>
</dbReference>
<dbReference type="Gene3D" id="1.10.287.130">
    <property type="match status" value="1"/>
</dbReference>
<dbReference type="SMART" id="SM00065">
    <property type="entry name" value="GAF"/>
    <property type="match status" value="1"/>
</dbReference>
<dbReference type="InterPro" id="IPR005467">
    <property type="entry name" value="His_kinase_dom"/>
</dbReference>
<keyword evidence="7" id="KW-1133">Transmembrane helix</keyword>
<evidence type="ECO:0000256" key="6">
    <source>
        <dbReference type="ARBA" id="ARBA00022777"/>
    </source>
</evidence>
<evidence type="ECO:0000313" key="10">
    <source>
        <dbReference type="EMBL" id="MBI5252622.1"/>
    </source>
</evidence>
<dbReference type="SMART" id="SM00387">
    <property type="entry name" value="HATPase_c"/>
    <property type="match status" value="1"/>
</dbReference>
<dbReference type="PANTHER" id="PTHR43304">
    <property type="entry name" value="PHYTOCHROME-LIKE PROTEIN CPH1"/>
    <property type="match status" value="1"/>
</dbReference>
<feature type="transmembrane region" description="Helical" evidence="7">
    <location>
        <begin position="171"/>
        <end position="190"/>
    </location>
</feature>
<dbReference type="Pfam" id="PF02518">
    <property type="entry name" value="HATPase_c"/>
    <property type="match status" value="1"/>
</dbReference>
<dbReference type="Pfam" id="PF00512">
    <property type="entry name" value="HisKA"/>
    <property type="match status" value="1"/>
</dbReference>
<evidence type="ECO:0000256" key="1">
    <source>
        <dbReference type="ARBA" id="ARBA00000085"/>
    </source>
</evidence>
<evidence type="ECO:0000256" key="3">
    <source>
        <dbReference type="ARBA" id="ARBA00012438"/>
    </source>
</evidence>
<evidence type="ECO:0000256" key="4">
    <source>
        <dbReference type="ARBA" id="ARBA00022553"/>
    </source>
</evidence>
<dbReference type="PROSITE" id="PS50109">
    <property type="entry name" value="HIS_KIN"/>
    <property type="match status" value="1"/>
</dbReference>
<dbReference type="InterPro" id="IPR029016">
    <property type="entry name" value="GAF-like_dom_sf"/>
</dbReference>
<comment type="catalytic activity">
    <reaction evidence="1">
        <text>ATP + protein L-histidine = ADP + protein N-phospho-L-histidine.</text>
        <dbReference type="EC" id="2.7.13.3"/>
    </reaction>
</comment>
<dbReference type="CDD" id="cd00082">
    <property type="entry name" value="HisKA"/>
    <property type="match status" value="1"/>
</dbReference>
<dbReference type="InterPro" id="IPR003594">
    <property type="entry name" value="HATPase_dom"/>
</dbReference>
<sequence length="846" mass="95987">MTIERRIRISTWVLILCVLGTALILFWGSRQVENGLKRIETTAQAVRSALMLRILMDDYLNEGSKPALKQWDRHNEILGQILSDEISFESIDQSLLEDLKNSFQAVNYLYQRVVELRTSGGGEDQAQGSRAKEMLTGLMSLQLEQLVNAANDVSVATQSLTLKKRSLVQEMIVALAVFMASIILINIYLIRRSVAYPIKMLSKEAERVGAGDLNHVTEVNSDDEMGKLTRSFNAMIDGLRKHTTDLKKARDELELRMDERTVALKTVRTQNELLQAVRRAQTEFISDTNVEKLFEDLLHDLLVLTNSEFGFIGEVLRTDDGRIYLRDRAITDISWDADSRQMYRKFEDDKGLDFFNIQGLWGTVILTGEPVISNDPSNDPRSSGFPEGHPTVHSFLGVPFHSEGKVIGMAGMANRPGGYDKEFLDFLQPYVTTCINIIQAYRSQERRREAEKLLAQAHAELEQKVVDRTAELGLANERLIIEIEERKRADEAVKAERQRFYNVMETLPAYIVLLTPDHHVPFANRFFRERFGESHGQRCFEFLFGRAEPCEICETYTVLKTMAPHRWDWTGPDGRNYDVHDFPFIDADGSTLILEMGIDVTERKRAEEAVEQTLADLTRSNADLEQFAYVASHDLQEPLRNVAACMQMLEKRYKNKLGPDADKLILYSVESVVRMKNLILDLLAYSRISTKGKPPQLSDCEEVFEQTLSNLRSIAKETGATITHGPLPAVTADFYQLVQVFQNLIGNALKFVVADPPRVHVAAVRDGSEWVFSVQDNGIGIEPRHQDRIFVIFQRLHKRTEYGGTGMGLAIAKKIVQRHRGRIWVTSEPGKGSTFYFTIPAKDGTT</sequence>
<dbReference type="FunFam" id="3.30.565.10:FF:000006">
    <property type="entry name" value="Sensor histidine kinase WalK"/>
    <property type="match status" value="1"/>
</dbReference>
<dbReference type="Gene3D" id="3.30.450.20">
    <property type="entry name" value="PAS domain"/>
    <property type="match status" value="1"/>
</dbReference>
<dbReference type="SMART" id="SM00304">
    <property type="entry name" value="HAMP"/>
    <property type="match status" value="1"/>
</dbReference>
<dbReference type="EMBL" id="JACRDE010000629">
    <property type="protein sequence ID" value="MBI5252622.1"/>
    <property type="molecule type" value="Genomic_DNA"/>
</dbReference>
<accession>A0A9D6VBZ7</accession>
<dbReference type="PROSITE" id="PS50885">
    <property type="entry name" value="HAMP"/>
    <property type="match status" value="1"/>
</dbReference>
<evidence type="ECO:0000256" key="7">
    <source>
        <dbReference type="SAM" id="Phobius"/>
    </source>
</evidence>
<dbReference type="InterPro" id="IPR003661">
    <property type="entry name" value="HisK_dim/P_dom"/>
</dbReference>